<dbReference type="Pfam" id="PF08378">
    <property type="entry name" value="NERD"/>
    <property type="match status" value="1"/>
</dbReference>
<organism evidence="2 3">
    <name type="scientific">Edaphobacillus lindanitolerans</name>
    <dbReference type="NCBI Taxonomy" id="550447"/>
    <lineage>
        <taxon>Bacteria</taxon>
        <taxon>Bacillati</taxon>
        <taxon>Bacillota</taxon>
        <taxon>Bacilli</taxon>
        <taxon>Bacillales</taxon>
        <taxon>Bacillaceae</taxon>
        <taxon>Edaphobacillus</taxon>
    </lineage>
</organism>
<dbReference type="InterPro" id="IPR011528">
    <property type="entry name" value="NERD"/>
</dbReference>
<dbReference type="OrthoDB" id="2734037at2"/>
<accession>A0A1U7PNW1</accession>
<feature type="domain" description="NERD" evidence="1">
    <location>
        <begin position="37"/>
        <end position="155"/>
    </location>
</feature>
<protein>
    <submittedName>
        <fullName evidence="2">Nuclease-related domain-containing protein</fullName>
    </submittedName>
</protein>
<keyword evidence="3" id="KW-1185">Reference proteome</keyword>
<reference evidence="3" key="1">
    <citation type="submission" date="2017-01" db="EMBL/GenBank/DDBJ databases">
        <authorList>
            <person name="Varghese N."/>
            <person name="Submissions S."/>
        </authorList>
    </citation>
    <scope>NUCLEOTIDE SEQUENCE [LARGE SCALE GENOMIC DNA]</scope>
    <source>
        <strain evidence="3">MNA4</strain>
    </source>
</reference>
<gene>
    <name evidence="2" type="ORF">SAMN05428946_1099</name>
</gene>
<dbReference type="RefSeq" id="WP_076757308.1">
    <property type="nucleotide sequence ID" value="NZ_FTPL01000001.1"/>
</dbReference>
<dbReference type="PROSITE" id="PS50965">
    <property type="entry name" value="NERD"/>
    <property type="match status" value="1"/>
</dbReference>
<name>A0A1U7PNW1_9BACI</name>
<dbReference type="AlphaFoldDB" id="A0A1U7PNW1"/>
<dbReference type="EMBL" id="FTPL01000001">
    <property type="protein sequence ID" value="SIT74700.1"/>
    <property type="molecule type" value="Genomic_DNA"/>
</dbReference>
<proteinExistence type="predicted"/>
<evidence type="ECO:0000313" key="3">
    <source>
        <dbReference type="Proteomes" id="UP000187550"/>
    </source>
</evidence>
<dbReference type="Proteomes" id="UP000187550">
    <property type="component" value="Unassembled WGS sequence"/>
</dbReference>
<evidence type="ECO:0000259" key="1">
    <source>
        <dbReference type="PROSITE" id="PS50965"/>
    </source>
</evidence>
<dbReference type="STRING" id="550447.SAMN05428946_1099"/>
<evidence type="ECO:0000313" key="2">
    <source>
        <dbReference type="EMBL" id="SIT74700.1"/>
    </source>
</evidence>
<sequence length="318" mass="36283">MSIAVLHESAYDRALHRLAGKHRRVEEIERKKRVIGAGIAGEERVLSYLGTLDIKWPVLWDVNLEISPGHWVQIDVLVLLPAYAIIYEAKNIAGRLRFESNPAGLYKYDEHGQLTDRYDCPMLQLQDEMANLRIWLYQKNIPYSVDGAVVMTGSGIIEKPPARGKLFSLRELRADILGRTGSGGRTIGELWELADLLVRENIPFIPFPLFPRLGIGENEVYWGPVCEAGTCKGRLDRPTRRKWRCSQCGWKTPDPYTRTLEDWFLLKCRTITNAQVRELFGIGSTSASRLLSGYNLKKGGSGRSTYYYWDYMKPLMRG</sequence>